<reference evidence="1" key="1">
    <citation type="submission" date="2020-08" db="EMBL/GenBank/DDBJ databases">
        <title>Multicomponent nature underlies the extraordinary mechanical properties of spider dragline silk.</title>
        <authorList>
            <person name="Kono N."/>
            <person name="Nakamura H."/>
            <person name="Mori M."/>
            <person name="Yoshida Y."/>
            <person name="Ohtoshi R."/>
            <person name="Malay A.D."/>
            <person name="Moran D.A.P."/>
            <person name="Tomita M."/>
            <person name="Numata K."/>
            <person name="Arakawa K."/>
        </authorList>
    </citation>
    <scope>NUCLEOTIDE SEQUENCE</scope>
</reference>
<sequence>METILATVSHHFIWPDFFAVITSALNKKSPGLEAMSPNDQRKRVWKHPGHGVRYYGQKFSVRSELWHCMGFVTFWKIPPGSLAICNSESKVS</sequence>
<evidence type="ECO:0000313" key="2">
    <source>
        <dbReference type="Proteomes" id="UP000887159"/>
    </source>
</evidence>
<dbReference type="EMBL" id="BMAU01021052">
    <property type="protein sequence ID" value="GFX88485.1"/>
    <property type="molecule type" value="Genomic_DNA"/>
</dbReference>
<organism evidence="1 2">
    <name type="scientific">Trichonephila clavipes</name>
    <name type="common">Golden silk orbweaver</name>
    <name type="synonym">Nephila clavipes</name>
    <dbReference type="NCBI Taxonomy" id="2585209"/>
    <lineage>
        <taxon>Eukaryota</taxon>
        <taxon>Metazoa</taxon>
        <taxon>Ecdysozoa</taxon>
        <taxon>Arthropoda</taxon>
        <taxon>Chelicerata</taxon>
        <taxon>Arachnida</taxon>
        <taxon>Araneae</taxon>
        <taxon>Araneomorphae</taxon>
        <taxon>Entelegynae</taxon>
        <taxon>Araneoidea</taxon>
        <taxon>Nephilidae</taxon>
        <taxon>Trichonephila</taxon>
    </lineage>
</organism>
<evidence type="ECO:0000313" key="1">
    <source>
        <dbReference type="EMBL" id="GFX88485.1"/>
    </source>
</evidence>
<accession>A0A8X6RDM5</accession>
<dbReference type="Proteomes" id="UP000887159">
    <property type="component" value="Unassembled WGS sequence"/>
</dbReference>
<keyword evidence="2" id="KW-1185">Reference proteome</keyword>
<name>A0A8X6RDM5_TRICX</name>
<dbReference type="AlphaFoldDB" id="A0A8X6RDM5"/>
<gene>
    <name evidence="1" type="ORF">TNCV_2279531</name>
</gene>
<protein>
    <submittedName>
        <fullName evidence="1">Uncharacterized protein</fullName>
    </submittedName>
</protein>
<comment type="caution">
    <text evidence="1">The sequence shown here is derived from an EMBL/GenBank/DDBJ whole genome shotgun (WGS) entry which is preliminary data.</text>
</comment>
<proteinExistence type="predicted"/>